<dbReference type="GO" id="GO:0006790">
    <property type="term" value="P:sulfur compound metabolic process"/>
    <property type="evidence" value="ECO:0007669"/>
    <property type="project" value="TreeGrafter"/>
</dbReference>
<keyword evidence="4" id="KW-0560">Oxidoreductase</keyword>
<keyword evidence="5" id="KW-0408">Iron</keyword>
<sequence>MRVEPLKRSFGAKVYDLSLPDLNTEQAQDVYDLWLKYALLIFPGQHLSNDQQIKFAKNFGALEFDLSPISNVRNDGSIRDANDDDIVKSLRGNMEWHHDSTYMPIQAKGAVFTAHKVPSHGGETGWADMRAAYEALDQSMKDKINELSAYHSYEWSQKERFGHKDPKVSEFNSYGFDIDPKPLRPLVKTHNETGQKCLTIGRHINKIPGLSDQEAQNLAKELEEYACSNKEWVYHHAWEVGDAVIWDNRCLMHQASMWDLSEGRIMYHSRIEGDPIAEAASNYL</sequence>
<name>A4GHS2_9BACT</name>
<dbReference type="PANTHER" id="PTHR30468">
    <property type="entry name" value="ALPHA-KETOGLUTARATE-DEPENDENT SULFONATE DIOXYGENASE"/>
    <property type="match status" value="1"/>
</dbReference>
<dbReference type="PANTHER" id="PTHR30468:SF1">
    <property type="entry name" value="ALPHA-KETOGLUTARATE-DEPENDENT SULFONATE DIOXYGENASE"/>
    <property type="match status" value="1"/>
</dbReference>
<proteinExistence type="inferred from homology"/>
<evidence type="ECO:0000256" key="4">
    <source>
        <dbReference type="ARBA" id="ARBA00023002"/>
    </source>
</evidence>
<dbReference type="AlphaFoldDB" id="A4GHS2"/>
<accession>A4GHS2</accession>
<comment type="similarity">
    <text evidence="1">Belongs to the TfdA dioxygenase family.</text>
</comment>
<dbReference type="GO" id="GO:0005737">
    <property type="term" value="C:cytoplasm"/>
    <property type="evidence" value="ECO:0007669"/>
    <property type="project" value="TreeGrafter"/>
</dbReference>
<evidence type="ECO:0000256" key="3">
    <source>
        <dbReference type="ARBA" id="ARBA00022964"/>
    </source>
</evidence>
<keyword evidence="2" id="KW-0479">Metal-binding</keyword>
<evidence type="ECO:0000313" key="7">
    <source>
        <dbReference type="EMBL" id="ABL97633.1"/>
    </source>
</evidence>
<evidence type="ECO:0000259" key="6">
    <source>
        <dbReference type="Pfam" id="PF02668"/>
    </source>
</evidence>
<dbReference type="Pfam" id="PF02668">
    <property type="entry name" value="TauD"/>
    <property type="match status" value="1"/>
</dbReference>
<keyword evidence="3 7" id="KW-0223">Dioxygenase</keyword>
<feature type="domain" description="TauD/TfdA-like" evidence="6">
    <location>
        <begin position="3"/>
        <end position="267"/>
    </location>
</feature>
<evidence type="ECO:0000256" key="5">
    <source>
        <dbReference type="ARBA" id="ARBA00023004"/>
    </source>
</evidence>
<dbReference type="GO" id="GO:0000908">
    <property type="term" value="F:taurine dioxygenase activity"/>
    <property type="evidence" value="ECO:0007669"/>
    <property type="project" value="TreeGrafter"/>
</dbReference>
<evidence type="ECO:0000256" key="1">
    <source>
        <dbReference type="ARBA" id="ARBA00005896"/>
    </source>
</evidence>
<dbReference type="Gene3D" id="3.60.130.10">
    <property type="entry name" value="Clavaminate synthase-like"/>
    <property type="match status" value="1"/>
</dbReference>
<dbReference type="InterPro" id="IPR051323">
    <property type="entry name" value="AtsK-like"/>
</dbReference>
<dbReference type="EMBL" id="EF089399">
    <property type="protein sequence ID" value="ABL97633.1"/>
    <property type="molecule type" value="Genomic_DNA"/>
</dbReference>
<dbReference type="InterPro" id="IPR003819">
    <property type="entry name" value="TauD/TfdA-like"/>
</dbReference>
<dbReference type="SUPFAM" id="SSF51197">
    <property type="entry name" value="Clavaminate synthase-like"/>
    <property type="match status" value="1"/>
</dbReference>
<dbReference type="InterPro" id="IPR042098">
    <property type="entry name" value="TauD-like_sf"/>
</dbReference>
<dbReference type="GO" id="GO:0046872">
    <property type="term" value="F:metal ion binding"/>
    <property type="evidence" value="ECO:0007669"/>
    <property type="project" value="UniProtKB-KW"/>
</dbReference>
<evidence type="ECO:0000256" key="2">
    <source>
        <dbReference type="ARBA" id="ARBA00022723"/>
    </source>
</evidence>
<protein>
    <submittedName>
        <fullName evidence="7">24-dichlorophenoxyacetate alpha-ketoglutarate dioxygenase</fullName>
    </submittedName>
</protein>
<gene>
    <name evidence="7" type="ORF">MBMO_EB0-39H12.0009</name>
</gene>
<reference evidence="7" key="1">
    <citation type="journal article" date="2007" name="Environ. Microbiol.">
        <title>Proteorhodopsin photosystem gene clusters exhibit co-evolutionary trends and shared ancestry among diverse marine microbial phyla.</title>
        <authorList>
            <person name="McCarren J."/>
            <person name="Delong E.F."/>
        </authorList>
    </citation>
    <scope>NUCLEOTIDE SEQUENCE</scope>
</reference>
<organism evidence="7">
    <name type="scientific">uncultured marine bacterium EB0_39H12</name>
    <dbReference type="NCBI Taxonomy" id="415437"/>
    <lineage>
        <taxon>Bacteria</taxon>
        <taxon>environmental samples</taxon>
    </lineage>
</organism>